<sequence>MEVVVPPAPDGSEVSGETSPVGTARGPRSPRFRLVLLIVLIVIALGSGGALAAIVAGRGEGTVSQPQRDEVMSVARRFMLAINNYGPALLDDKGQMPQYRSDVTALITPKFQASFDQSVTIAEQTAKAGLTRTADVFATGVADLDQDSATVLVAGSFTNSYKNKKGKTVDDEPAPFRVAVSVVKIGGKWIVDDFSPVTGVADDGSTGTSPSAPASPSLPASSAPASQGAGQ</sequence>
<evidence type="ECO:0000313" key="5">
    <source>
        <dbReference type="EMBL" id="GAA4122660.1"/>
    </source>
</evidence>
<evidence type="ECO:0000256" key="2">
    <source>
        <dbReference type="ARBA" id="ARBA00023136"/>
    </source>
</evidence>
<proteinExistence type="predicted"/>
<feature type="transmembrane region" description="Helical" evidence="4">
    <location>
        <begin position="34"/>
        <end position="56"/>
    </location>
</feature>
<evidence type="ECO:0000256" key="4">
    <source>
        <dbReference type="SAM" id="Phobius"/>
    </source>
</evidence>
<reference evidence="6" key="1">
    <citation type="journal article" date="2019" name="Int. J. Syst. Evol. Microbiol.">
        <title>The Global Catalogue of Microorganisms (GCM) 10K type strain sequencing project: providing services to taxonomists for standard genome sequencing and annotation.</title>
        <authorList>
            <consortium name="The Broad Institute Genomics Platform"/>
            <consortium name="The Broad Institute Genome Sequencing Center for Infectious Disease"/>
            <person name="Wu L."/>
            <person name="Ma J."/>
        </authorList>
    </citation>
    <scope>NUCLEOTIDE SEQUENCE [LARGE SCALE GENOMIC DNA]</scope>
    <source>
        <strain evidence="6">JCM 16703</strain>
    </source>
</reference>
<evidence type="ECO:0000256" key="3">
    <source>
        <dbReference type="SAM" id="MobiDB-lite"/>
    </source>
</evidence>
<accession>A0ABP7XNM2</accession>
<dbReference type="PANTHER" id="PTHR37042">
    <property type="entry name" value="OUTER MEMBRANE PROTEIN RV1973"/>
    <property type="match status" value="1"/>
</dbReference>
<name>A0ABP7XNM2_9ACTN</name>
<evidence type="ECO:0008006" key="7">
    <source>
        <dbReference type="Google" id="ProtNLM"/>
    </source>
</evidence>
<feature type="region of interest" description="Disordered" evidence="3">
    <location>
        <begin position="1"/>
        <end position="25"/>
    </location>
</feature>
<comment type="subcellular location">
    <subcellularLocation>
        <location evidence="1">Membrane</location>
    </subcellularLocation>
</comment>
<dbReference type="EMBL" id="BAAAZH010000021">
    <property type="protein sequence ID" value="GAA4122660.1"/>
    <property type="molecule type" value="Genomic_DNA"/>
</dbReference>
<keyword evidence="6" id="KW-1185">Reference proteome</keyword>
<feature type="region of interest" description="Disordered" evidence="3">
    <location>
        <begin position="199"/>
        <end position="231"/>
    </location>
</feature>
<comment type="caution">
    <text evidence="5">The sequence shown here is derived from an EMBL/GenBank/DDBJ whole genome shotgun (WGS) entry which is preliminary data.</text>
</comment>
<protein>
    <recommendedName>
        <fullName evidence="7">Mce-associated membrane protein</fullName>
    </recommendedName>
</protein>
<gene>
    <name evidence="5" type="ORF">GCM10022215_28660</name>
</gene>
<evidence type="ECO:0000256" key="1">
    <source>
        <dbReference type="ARBA" id="ARBA00004370"/>
    </source>
</evidence>
<keyword evidence="2 4" id="KW-0472">Membrane</keyword>
<keyword evidence="4" id="KW-1133">Transmembrane helix</keyword>
<organism evidence="5 6">
    <name type="scientific">Nocardioides fonticola</name>
    <dbReference type="NCBI Taxonomy" id="450363"/>
    <lineage>
        <taxon>Bacteria</taxon>
        <taxon>Bacillati</taxon>
        <taxon>Actinomycetota</taxon>
        <taxon>Actinomycetes</taxon>
        <taxon>Propionibacteriales</taxon>
        <taxon>Nocardioidaceae</taxon>
        <taxon>Nocardioides</taxon>
    </lineage>
</organism>
<feature type="compositionally biased region" description="Low complexity" evidence="3">
    <location>
        <begin position="209"/>
        <end position="231"/>
    </location>
</feature>
<keyword evidence="4" id="KW-0812">Transmembrane</keyword>
<dbReference type="PANTHER" id="PTHR37042:SF4">
    <property type="entry name" value="OUTER MEMBRANE PROTEIN RV1973"/>
    <property type="match status" value="1"/>
</dbReference>
<dbReference type="Proteomes" id="UP001501495">
    <property type="component" value="Unassembled WGS sequence"/>
</dbReference>
<evidence type="ECO:0000313" key="6">
    <source>
        <dbReference type="Proteomes" id="UP001501495"/>
    </source>
</evidence>